<proteinExistence type="predicted"/>
<evidence type="ECO:0000313" key="2">
    <source>
        <dbReference type="EMBL" id="GHB36511.1"/>
    </source>
</evidence>
<sequence length="440" mass="48005">MAILLYLSMKNKNPIPSTFEIALILSLLVFIAAWILTIPVDSSRIEYGAIVLGYWKKGFWELLEFTMQMVLILILGHALALTKPVDKFLNKLIQNVKSNTSAVLTTGLIAMIAGYFNWGFGLILGAILAVKIAHHCKRKGIAINYPLIGAAAYLGMMVWHGGFSGSATLKVAEEGHFLASAVGVLPISKTVFSSFNIWTNVVLILVMTVVLIVLSKQKPLTEHPFEVPVSEIHSDSFSDKKGLWVGSVMLLLALADFFTSGKKGLSFIDLNYINFLLFALGLVFYQSLKGFVAGVSQAVKGAVDIIIQFPLYAGILGVMKYSGLLEQLSLGLIQLGGERFFPLLTFVSAALFNLFVPSGGGQWAIQGPIIMNAVQELSLEPASMVMVFAFGDQVSNMLQPFWALPLLSLTGLPVKELFKYTSIFFICGFVVFGLSIWLGL</sequence>
<feature type="transmembrane region" description="Helical" evidence="1">
    <location>
        <begin position="297"/>
        <end position="319"/>
    </location>
</feature>
<evidence type="ECO:0000256" key="1">
    <source>
        <dbReference type="SAM" id="Phobius"/>
    </source>
</evidence>
<gene>
    <name evidence="2" type="primary">atoE</name>
    <name evidence="2" type="ORF">GCM10008106_17240</name>
</gene>
<feature type="transmembrane region" description="Helical" evidence="1">
    <location>
        <begin position="142"/>
        <end position="160"/>
    </location>
</feature>
<feature type="transmembrane region" description="Helical" evidence="1">
    <location>
        <begin position="339"/>
        <end position="356"/>
    </location>
</feature>
<feature type="transmembrane region" description="Helical" evidence="1">
    <location>
        <begin position="242"/>
        <end position="259"/>
    </location>
</feature>
<dbReference type="Pfam" id="PF02667">
    <property type="entry name" value="SCFA_trans"/>
    <property type="match status" value="1"/>
</dbReference>
<keyword evidence="1" id="KW-1133">Transmembrane helix</keyword>
<feature type="transmembrane region" description="Helical" evidence="1">
    <location>
        <begin position="59"/>
        <end position="82"/>
    </location>
</feature>
<keyword evidence="1" id="KW-0472">Membrane</keyword>
<feature type="transmembrane region" description="Helical" evidence="1">
    <location>
        <begin position="102"/>
        <end position="130"/>
    </location>
</feature>
<dbReference type="GO" id="GO:0005886">
    <property type="term" value="C:plasma membrane"/>
    <property type="evidence" value="ECO:0007669"/>
    <property type="project" value="TreeGrafter"/>
</dbReference>
<reference evidence="2" key="2">
    <citation type="submission" date="2020-09" db="EMBL/GenBank/DDBJ databases">
        <authorList>
            <person name="Sun Q."/>
            <person name="Kim S."/>
        </authorList>
    </citation>
    <scope>NUCLEOTIDE SEQUENCE</scope>
    <source>
        <strain evidence="2">KCTC 23224</strain>
    </source>
</reference>
<dbReference type="EMBL" id="BMYF01000009">
    <property type="protein sequence ID" value="GHB36511.1"/>
    <property type="molecule type" value="Genomic_DNA"/>
</dbReference>
<dbReference type="InterPro" id="IPR006160">
    <property type="entry name" value="SCFA_transpt_AtoE"/>
</dbReference>
<dbReference type="PANTHER" id="PTHR41983:SF2">
    <property type="entry name" value="SHORT-CHAIN FATTY ACID TRANSPORTER-RELATED"/>
    <property type="match status" value="1"/>
</dbReference>
<dbReference type="Proteomes" id="UP000642809">
    <property type="component" value="Unassembled WGS sequence"/>
</dbReference>
<evidence type="ECO:0000313" key="3">
    <source>
        <dbReference type="Proteomes" id="UP000642809"/>
    </source>
</evidence>
<comment type="caution">
    <text evidence="2">The sequence shown here is derived from an EMBL/GenBank/DDBJ whole genome shotgun (WGS) entry which is preliminary data.</text>
</comment>
<accession>A0A8J3CXZ7</accession>
<feature type="transmembrane region" description="Helical" evidence="1">
    <location>
        <begin position="195"/>
        <end position="214"/>
    </location>
</feature>
<name>A0A8J3CXZ7_9BACT</name>
<feature type="transmembrane region" description="Helical" evidence="1">
    <location>
        <begin position="417"/>
        <end position="438"/>
    </location>
</feature>
<keyword evidence="3" id="KW-1185">Reference proteome</keyword>
<reference evidence="2" key="1">
    <citation type="journal article" date="2014" name="Int. J. Syst. Evol. Microbiol.">
        <title>Complete genome sequence of Corynebacterium casei LMG S-19264T (=DSM 44701T), isolated from a smear-ripened cheese.</title>
        <authorList>
            <consortium name="US DOE Joint Genome Institute (JGI-PGF)"/>
            <person name="Walter F."/>
            <person name="Albersmeier A."/>
            <person name="Kalinowski J."/>
            <person name="Ruckert C."/>
        </authorList>
    </citation>
    <scope>NUCLEOTIDE SEQUENCE</scope>
    <source>
        <strain evidence="2">KCTC 23224</strain>
    </source>
</reference>
<feature type="transmembrane region" description="Helical" evidence="1">
    <location>
        <begin position="265"/>
        <end position="285"/>
    </location>
</feature>
<feature type="transmembrane region" description="Helical" evidence="1">
    <location>
        <begin position="20"/>
        <end position="38"/>
    </location>
</feature>
<dbReference type="AlphaFoldDB" id="A0A8J3CXZ7"/>
<dbReference type="PANTHER" id="PTHR41983">
    <property type="entry name" value="SHORT-CHAIN FATTY ACID TRANSPORTER-RELATED"/>
    <property type="match status" value="1"/>
</dbReference>
<organism evidence="2 3">
    <name type="scientific">Mongoliitalea lutea</name>
    <dbReference type="NCBI Taxonomy" id="849756"/>
    <lineage>
        <taxon>Bacteria</taxon>
        <taxon>Pseudomonadati</taxon>
        <taxon>Bacteroidota</taxon>
        <taxon>Cytophagia</taxon>
        <taxon>Cytophagales</taxon>
        <taxon>Cyclobacteriaceae</taxon>
        <taxon>Mongoliitalea</taxon>
    </lineage>
</organism>
<keyword evidence="1" id="KW-0812">Transmembrane</keyword>
<protein>
    <submittedName>
        <fullName evidence="2">Short-chain fatty acids transporter</fullName>
    </submittedName>
</protein>